<organism evidence="1">
    <name type="scientific">Timema tahoe</name>
    <dbReference type="NCBI Taxonomy" id="61484"/>
    <lineage>
        <taxon>Eukaryota</taxon>
        <taxon>Metazoa</taxon>
        <taxon>Ecdysozoa</taxon>
        <taxon>Arthropoda</taxon>
        <taxon>Hexapoda</taxon>
        <taxon>Insecta</taxon>
        <taxon>Pterygota</taxon>
        <taxon>Neoptera</taxon>
        <taxon>Polyneoptera</taxon>
        <taxon>Phasmatodea</taxon>
        <taxon>Timematodea</taxon>
        <taxon>Timematoidea</taxon>
        <taxon>Timematidae</taxon>
        <taxon>Timema</taxon>
    </lineage>
</organism>
<dbReference type="SUPFAM" id="SSF53187">
    <property type="entry name" value="Zn-dependent exopeptidases"/>
    <property type="match status" value="1"/>
</dbReference>
<gene>
    <name evidence="1" type="ORF">TTEB3V08_LOCUS1509</name>
</gene>
<name>A0A7R9FGS7_9NEOP</name>
<dbReference type="AlphaFoldDB" id="A0A7R9FGS7"/>
<sequence>MSRYYRCSPLQKGSKRLYLEKNIMRHLFNREILHFNLCLFKVGLPALGFSPINNTPCLVHEADEFLNRKIFLDGINIYFRLISALANVPAN</sequence>
<dbReference type="InterPro" id="IPR052083">
    <property type="entry name" value="Aminoacylase-1_M20A"/>
</dbReference>
<reference evidence="1" key="1">
    <citation type="submission" date="2020-11" db="EMBL/GenBank/DDBJ databases">
        <authorList>
            <person name="Tran Van P."/>
        </authorList>
    </citation>
    <scope>NUCLEOTIDE SEQUENCE</scope>
</reference>
<accession>A0A7R9FGS7</accession>
<dbReference type="GO" id="GO:0004046">
    <property type="term" value="F:aminoacylase activity"/>
    <property type="evidence" value="ECO:0007669"/>
    <property type="project" value="TreeGrafter"/>
</dbReference>
<dbReference type="PANTHER" id="PTHR45892">
    <property type="entry name" value="AMINOACYLASE-1"/>
    <property type="match status" value="1"/>
</dbReference>
<evidence type="ECO:0000313" key="1">
    <source>
        <dbReference type="EMBL" id="CAD7453366.1"/>
    </source>
</evidence>
<dbReference type="Gene3D" id="1.10.150.900">
    <property type="match status" value="1"/>
</dbReference>
<dbReference type="EMBL" id="OE000317">
    <property type="protein sequence ID" value="CAD7453366.1"/>
    <property type="molecule type" value="Genomic_DNA"/>
</dbReference>
<proteinExistence type="predicted"/>
<dbReference type="PANTHER" id="PTHR45892:SF1">
    <property type="entry name" value="AMINOACYLASE-1"/>
    <property type="match status" value="1"/>
</dbReference>
<protein>
    <submittedName>
        <fullName evidence="1">Uncharacterized protein</fullName>
    </submittedName>
</protein>